<keyword evidence="3 4" id="KW-0732">Signal</keyword>
<evidence type="ECO:0000256" key="4">
    <source>
        <dbReference type="SAM" id="SignalP"/>
    </source>
</evidence>
<keyword evidence="6" id="KW-1185">Reference proteome</keyword>
<dbReference type="Pfam" id="PF13379">
    <property type="entry name" value="NMT1_2"/>
    <property type="match status" value="1"/>
</dbReference>
<evidence type="ECO:0000313" key="6">
    <source>
        <dbReference type="Proteomes" id="UP000298602"/>
    </source>
</evidence>
<dbReference type="PANTHER" id="PTHR30024">
    <property type="entry name" value="ALIPHATIC SULFONATES-BINDING PROTEIN-RELATED"/>
    <property type="match status" value="1"/>
</dbReference>
<comment type="subcellular location">
    <subcellularLocation>
        <location evidence="1">Periplasm</location>
    </subcellularLocation>
</comment>
<proteinExistence type="inferred from homology"/>
<dbReference type="AlphaFoldDB" id="A0A4V1ERU6"/>
<accession>A0A4V1ERU6</accession>
<dbReference type="PANTHER" id="PTHR30024:SF47">
    <property type="entry name" value="TAURINE-BINDING PERIPLASMIC PROTEIN"/>
    <property type="match status" value="1"/>
</dbReference>
<dbReference type="Proteomes" id="UP000298602">
    <property type="component" value="Chromosome"/>
</dbReference>
<evidence type="ECO:0000256" key="2">
    <source>
        <dbReference type="ARBA" id="ARBA00010742"/>
    </source>
</evidence>
<dbReference type="SUPFAM" id="SSF53850">
    <property type="entry name" value="Periplasmic binding protein-like II"/>
    <property type="match status" value="1"/>
</dbReference>
<evidence type="ECO:0000256" key="1">
    <source>
        <dbReference type="ARBA" id="ARBA00004418"/>
    </source>
</evidence>
<evidence type="ECO:0000313" key="5">
    <source>
        <dbReference type="EMBL" id="QCQ22871.1"/>
    </source>
</evidence>
<dbReference type="OrthoDB" id="9815602at2"/>
<protein>
    <submittedName>
        <fullName evidence="5">ABC transporter substrate-binding protein</fullName>
    </submittedName>
</protein>
<reference evidence="5 6" key="2">
    <citation type="submission" date="2019-05" db="EMBL/GenBank/DDBJ databases">
        <authorList>
            <person name="Suflita J.M."/>
            <person name="Marks C.R."/>
        </authorList>
    </citation>
    <scope>NUCLEOTIDE SEQUENCE [LARGE SCALE GENOMIC DNA]</scope>
    <source>
        <strain evidence="5 6">ALDC</strain>
    </source>
</reference>
<dbReference type="KEGG" id="dax:FDQ92_12225"/>
<reference evidence="5 6" key="1">
    <citation type="submission" date="2019-05" db="EMBL/GenBank/DDBJ databases">
        <title>The Complete Genome Sequence of the n-alkane-degrading Desulfoglaeba alkanexedens ALDC reveals multiple alkylsuccinate synthase gene clusters.</title>
        <authorList>
            <person name="Callaghan A.V."/>
            <person name="Davidova I.A."/>
            <person name="Duncan K.E."/>
            <person name="Morris B."/>
            <person name="McInerney M.J."/>
        </authorList>
    </citation>
    <scope>NUCLEOTIDE SEQUENCE [LARGE SCALE GENOMIC DNA]</scope>
    <source>
        <strain evidence="5 6">ALDC</strain>
    </source>
</reference>
<feature type="signal peptide" evidence="4">
    <location>
        <begin position="1"/>
        <end position="25"/>
    </location>
</feature>
<name>A0A4V1ERU6_9BACT</name>
<comment type="similarity">
    <text evidence="2">Belongs to the bacterial solute-binding protein SsuA/TauA family.</text>
</comment>
<dbReference type="GO" id="GO:0042597">
    <property type="term" value="C:periplasmic space"/>
    <property type="evidence" value="ECO:0007669"/>
    <property type="project" value="UniProtKB-SubCell"/>
</dbReference>
<evidence type="ECO:0000256" key="3">
    <source>
        <dbReference type="ARBA" id="ARBA00022729"/>
    </source>
</evidence>
<organism evidence="5 6">
    <name type="scientific">Desulfoglaeba alkanexedens ALDC</name>
    <dbReference type="NCBI Taxonomy" id="980445"/>
    <lineage>
        <taxon>Bacteria</taxon>
        <taxon>Pseudomonadati</taxon>
        <taxon>Thermodesulfobacteriota</taxon>
        <taxon>Syntrophobacteria</taxon>
        <taxon>Syntrophobacterales</taxon>
        <taxon>Syntrophobacteraceae</taxon>
        <taxon>Desulfoglaeba</taxon>
    </lineage>
</organism>
<gene>
    <name evidence="5" type="ORF">FDQ92_12225</name>
</gene>
<dbReference type="Gene3D" id="3.40.190.10">
    <property type="entry name" value="Periplasmic binding protein-like II"/>
    <property type="match status" value="2"/>
</dbReference>
<dbReference type="EMBL" id="CP040098">
    <property type="protein sequence ID" value="QCQ22871.1"/>
    <property type="molecule type" value="Genomic_DNA"/>
</dbReference>
<sequence>MISMKSLMATSLVLLVSLVCPIALARGRSSEDPVSAKTKPISIAVEFTTHSACAHIARKKGWYKEEGLTIARYEYYITGMALAVALAQGDIDAAYICLIPAITAKANANVPIKIVAGIHKYGYGFVVNPHRVRTIGDLKKEGIRIGCTREGSPVDALLHKMIEKHRLDKKEILKKVRRMNPPELLLALKMGQLDAAFISEQFPTMAEELGFKVFLTAEDLWLNMQGSVLVVREELINEYPDIVEKLVKVTERATQFINGHPEEAAEIVAGELQVAGKKIFPVKAIDAASKIVITPLSIFKSLTVRLVNTTAINPIEIQKTIEVCVELEYIKDSFRAEDFVNRWID</sequence>
<feature type="chain" id="PRO_5020197847" evidence="4">
    <location>
        <begin position="26"/>
        <end position="345"/>
    </location>
</feature>